<keyword evidence="2" id="KW-1185">Reference proteome</keyword>
<dbReference type="Pfam" id="PF25096">
    <property type="entry name" value="DUF7808"/>
    <property type="match status" value="1"/>
</dbReference>
<dbReference type="AlphaFoldDB" id="A0A914E4W6"/>
<evidence type="ECO:0000313" key="2">
    <source>
        <dbReference type="Proteomes" id="UP000887540"/>
    </source>
</evidence>
<proteinExistence type="predicted"/>
<organism evidence="2 3">
    <name type="scientific">Acrobeloides nanus</name>
    <dbReference type="NCBI Taxonomy" id="290746"/>
    <lineage>
        <taxon>Eukaryota</taxon>
        <taxon>Metazoa</taxon>
        <taxon>Ecdysozoa</taxon>
        <taxon>Nematoda</taxon>
        <taxon>Chromadorea</taxon>
        <taxon>Rhabditida</taxon>
        <taxon>Tylenchina</taxon>
        <taxon>Cephalobomorpha</taxon>
        <taxon>Cephaloboidea</taxon>
        <taxon>Cephalobidae</taxon>
        <taxon>Acrobeloides</taxon>
    </lineage>
</organism>
<reference evidence="3" key="1">
    <citation type="submission" date="2022-11" db="UniProtKB">
        <authorList>
            <consortium name="WormBaseParasite"/>
        </authorList>
    </citation>
    <scope>IDENTIFICATION</scope>
</reference>
<protein>
    <recommendedName>
        <fullName evidence="1">DUF7808 domain-containing protein</fullName>
    </recommendedName>
</protein>
<sequence>MTSDDFPLTITDNGCFMEKDPNYHQLRNFCPLQCHNADFAYVIAIRPAQNHSCIEKETYNVARRRHDWFLWRSNDCLTEEVQFDIGCVTSSYVTTKGPINYQSSLESSNSQSSLESNMPNYEHAGKNSNQEVLIPPLVARIQMKLLTILI</sequence>
<name>A0A914E4W6_9BILA</name>
<evidence type="ECO:0000313" key="3">
    <source>
        <dbReference type="WBParaSite" id="ACRNAN_scaffold5513.g11669.t1"/>
    </source>
</evidence>
<evidence type="ECO:0000259" key="1">
    <source>
        <dbReference type="Pfam" id="PF25096"/>
    </source>
</evidence>
<accession>A0A914E4W6</accession>
<dbReference type="InterPro" id="IPR056710">
    <property type="entry name" value="DUF7808"/>
</dbReference>
<dbReference type="WBParaSite" id="ACRNAN_scaffold5513.g11669.t1">
    <property type="protein sequence ID" value="ACRNAN_scaffold5513.g11669.t1"/>
    <property type="gene ID" value="ACRNAN_scaffold5513.g11669"/>
</dbReference>
<dbReference type="PANTHER" id="PTHR34493">
    <property type="entry name" value="PROTEIN CBG13422-RELATED"/>
    <property type="match status" value="1"/>
</dbReference>
<dbReference type="Proteomes" id="UP000887540">
    <property type="component" value="Unplaced"/>
</dbReference>
<feature type="domain" description="DUF7808" evidence="1">
    <location>
        <begin position="8"/>
        <end position="88"/>
    </location>
</feature>
<dbReference type="PANTHER" id="PTHR34493:SF5">
    <property type="entry name" value="WSC DOMAIN-CONTAINING PROTEIN"/>
    <property type="match status" value="1"/>
</dbReference>